<feature type="compositionally biased region" description="Low complexity" evidence="3">
    <location>
        <begin position="294"/>
        <end position="350"/>
    </location>
</feature>
<feature type="compositionally biased region" description="Basic and acidic residues" evidence="3">
    <location>
        <begin position="358"/>
        <end position="367"/>
    </location>
</feature>
<reference evidence="5 6" key="2">
    <citation type="submission" date="2016-08" db="EMBL/GenBank/DDBJ databases">
        <title>Pervasive Adenine N6-methylation of Active Genes in Fungi.</title>
        <authorList>
            <consortium name="DOE Joint Genome Institute"/>
            <person name="Mondo S.J."/>
            <person name="Dannebaum R.O."/>
            <person name="Kuo R.C."/>
            <person name="Labutti K."/>
            <person name="Haridas S."/>
            <person name="Kuo A."/>
            <person name="Salamov A."/>
            <person name="Ahrendt S.R."/>
            <person name="Lipzen A."/>
            <person name="Sullivan W."/>
            <person name="Andreopoulos W.B."/>
            <person name="Clum A."/>
            <person name="Lindquist E."/>
            <person name="Daum C."/>
            <person name="Ramamoorthy G.K."/>
            <person name="Gryganskyi A."/>
            <person name="Culley D."/>
            <person name="Magnuson J.K."/>
            <person name="James T.Y."/>
            <person name="O'Malley M.A."/>
            <person name="Stajich J.E."/>
            <person name="Spatafora J.W."/>
            <person name="Visel A."/>
            <person name="Grigoriev I.V."/>
        </authorList>
    </citation>
    <scope>NUCLEOTIDE SEQUENCE [LARGE SCALE GENOMIC DNA]</scope>
    <source>
        <strain evidence="5 6">S4</strain>
    </source>
</reference>
<feature type="compositionally biased region" description="Low complexity" evidence="3">
    <location>
        <begin position="232"/>
        <end position="247"/>
    </location>
</feature>
<feature type="compositionally biased region" description="Basic and acidic residues" evidence="3">
    <location>
        <begin position="461"/>
        <end position="477"/>
    </location>
</feature>
<feature type="compositionally biased region" description="Low complexity" evidence="3">
    <location>
        <begin position="419"/>
        <end position="436"/>
    </location>
</feature>
<evidence type="ECO:0000259" key="4">
    <source>
        <dbReference type="Pfam" id="PF15739"/>
    </source>
</evidence>
<evidence type="ECO:0000313" key="6">
    <source>
        <dbReference type="Proteomes" id="UP000193944"/>
    </source>
</evidence>
<feature type="coiled-coil region" evidence="2">
    <location>
        <begin position="603"/>
        <end position="664"/>
    </location>
</feature>
<evidence type="ECO:0000256" key="3">
    <source>
        <dbReference type="SAM" id="MobiDB-lite"/>
    </source>
</evidence>
<proteinExistence type="predicted"/>
<feature type="compositionally biased region" description="Polar residues" evidence="3">
    <location>
        <begin position="394"/>
        <end position="418"/>
    </location>
</feature>
<accession>A0A1Y1XFY4</accession>
<evidence type="ECO:0000313" key="5">
    <source>
        <dbReference type="EMBL" id="ORX84668.1"/>
    </source>
</evidence>
<dbReference type="Pfam" id="PF15739">
    <property type="entry name" value="TSNAXIP1_N"/>
    <property type="match status" value="1"/>
</dbReference>
<gene>
    <name evidence="5" type="ORF">BCR32DRAFT_266186</name>
</gene>
<protein>
    <recommendedName>
        <fullName evidence="4">Translin-associated factor X-interacting protein 1 N-terminal domain-containing protein</fullName>
    </recommendedName>
</protein>
<name>A0A1Y1XFY4_9FUNG</name>
<feature type="region of interest" description="Disordered" evidence="3">
    <location>
        <begin position="227"/>
        <end position="253"/>
    </location>
</feature>
<dbReference type="InterPro" id="IPR032755">
    <property type="entry name" value="TSNAXIP1_N"/>
</dbReference>
<dbReference type="OrthoDB" id="2151869at2759"/>
<sequence length="798" mass="93696">MSLNITDEDFDRWRGDESPLNSKVDLVPIKRVYKIKRHYISNNNPSSSATISNPNSNKRTSICPLADTINKDYQKNIAKLMVGGYLNTENMNSEYHKKVKKNFDKSLNYWDSNPSSNHNNVHITNPPFYNKNVYNKKINNNSNNSNKYFTLDSPNTIRNLGGMMDEEETEYLLTNSKLQSHVKDLKDQYNEIVEKTNNISINNKNNKVNNNSKNQVKKRIEDRLIRKKDAPNLENLENNNNNNDNQNSKYESNESIDLNNITISSTDIHDIMEKYDYIKYLQKKNEDKIFIPYSSSSDQNLNSQSKNNSIEMDNTNSNNINNNTNANDINNNKQNSKISPSLLKIPSKSLNTSSISSDKQENSKKMESISKHISMETFLNNRNNNHLDQLPPRNYSSQSSIFNTKNQSENTSNNTIVHSLSNPSSSENPDNEQLQQKSKEEEREKQKIPTSSLKNINNNDSVEKEKENNNNDNEKNNIQKKSNISEINDLEKDKNSSYNNGSIYKPYLPVFKSKLYNNNDISFQEKILSLENSKKYKVNEKSQKFKNFYRNDKTEKFQNYINKELSILKLKKGDENADLQRLEIYSHCLDMICEEFPVYGSLLSEIKNEYDKIIKNVKVDQNEIHFLRLKIQKLLAQNENRLLLKYETEKNKELESQLDDLLVKIKSLNYYLNEKKEAFEKFLLHEEEEENNQKRNGNINHEIMDEYERKIENLESELMEQNNEINELKKQQEDMVPKKEKEELEHILKSSEDILKNLRQENEEYEANLRAQSIKVKNLEKQLKDKENKYMFLIKEYK</sequence>
<organism evidence="5 6">
    <name type="scientific">Anaeromyces robustus</name>
    <dbReference type="NCBI Taxonomy" id="1754192"/>
    <lineage>
        <taxon>Eukaryota</taxon>
        <taxon>Fungi</taxon>
        <taxon>Fungi incertae sedis</taxon>
        <taxon>Chytridiomycota</taxon>
        <taxon>Chytridiomycota incertae sedis</taxon>
        <taxon>Neocallimastigomycetes</taxon>
        <taxon>Neocallimastigales</taxon>
        <taxon>Neocallimastigaceae</taxon>
        <taxon>Anaeromyces</taxon>
    </lineage>
</organism>
<feature type="region of interest" description="Disordered" evidence="3">
    <location>
        <begin position="382"/>
        <end position="499"/>
    </location>
</feature>
<keyword evidence="1 2" id="KW-0175">Coiled coil</keyword>
<dbReference type="EMBL" id="MCFG01000048">
    <property type="protein sequence ID" value="ORX84668.1"/>
    <property type="molecule type" value="Genomic_DNA"/>
</dbReference>
<dbReference type="Proteomes" id="UP000193944">
    <property type="component" value="Unassembled WGS sequence"/>
</dbReference>
<evidence type="ECO:0000256" key="2">
    <source>
        <dbReference type="SAM" id="Coils"/>
    </source>
</evidence>
<keyword evidence="6" id="KW-1185">Reference proteome</keyword>
<dbReference type="AlphaFoldDB" id="A0A1Y1XFY4"/>
<feature type="coiled-coil region" evidence="2">
    <location>
        <begin position="704"/>
        <end position="796"/>
    </location>
</feature>
<feature type="compositionally biased region" description="Basic and acidic residues" evidence="3">
    <location>
        <begin position="437"/>
        <end position="447"/>
    </location>
</feature>
<feature type="region of interest" description="Disordered" evidence="3">
    <location>
        <begin position="293"/>
        <end position="367"/>
    </location>
</feature>
<evidence type="ECO:0000256" key="1">
    <source>
        <dbReference type="ARBA" id="ARBA00023054"/>
    </source>
</evidence>
<feature type="domain" description="Translin-associated factor X-interacting protein 1 N-terminal" evidence="4">
    <location>
        <begin position="558"/>
        <end position="668"/>
    </location>
</feature>
<reference evidence="5 6" key="1">
    <citation type="submission" date="2016-08" db="EMBL/GenBank/DDBJ databases">
        <title>A Parts List for Fungal Cellulosomes Revealed by Comparative Genomics.</title>
        <authorList>
            <consortium name="DOE Joint Genome Institute"/>
            <person name="Haitjema C.H."/>
            <person name="Gilmore S.P."/>
            <person name="Henske J.K."/>
            <person name="Solomon K.V."/>
            <person name="De Groot R."/>
            <person name="Kuo A."/>
            <person name="Mondo S.J."/>
            <person name="Salamov A.A."/>
            <person name="Labutti K."/>
            <person name="Zhao Z."/>
            <person name="Chiniquy J."/>
            <person name="Barry K."/>
            <person name="Brewer H.M."/>
            <person name="Purvine S.O."/>
            <person name="Wright A.T."/>
            <person name="Boxma B."/>
            <person name="Van Alen T."/>
            <person name="Hackstein J.H."/>
            <person name="Baker S.E."/>
            <person name="Grigoriev I.V."/>
            <person name="O'Malley M.A."/>
        </authorList>
    </citation>
    <scope>NUCLEOTIDE SEQUENCE [LARGE SCALE GENOMIC DNA]</scope>
    <source>
        <strain evidence="5 6">S4</strain>
    </source>
</reference>
<comment type="caution">
    <text evidence="5">The sequence shown here is derived from an EMBL/GenBank/DDBJ whole genome shotgun (WGS) entry which is preliminary data.</text>
</comment>